<dbReference type="InterPro" id="IPR011855">
    <property type="entry name" value="Phgtail_TP901_1"/>
</dbReference>
<dbReference type="Pfam" id="PF06199">
    <property type="entry name" value="Phage_tail_2"/>
    <property type="match status" value="1"/>
</dbReference>
<dbReference type="RefSeq" id="WP_016166656.1">
    <property type="nucleotide sequence ID" value="NZ_JHZG01000011.1"/>
</dbReference>
<dbReference type="EMBL" id="AQFM01000036">
    <property type="protein sequence ID" value="EOR08216.1"/>
    <property type="molecule type" value="Genomic_DNA"/>
</dbReference>
<reference evidence="1 2" key="1">
    <citation type="submission" date="2013-03" db="EMBL/GenBank/DDBJ databases">
        <title>The Genome Sequence of Acinetobacter tandoii CIP 107469.</title>
        <authorList>
            <consortium name="The Broad Institute Genome Sequencing Platform"/>
            <consortium name="The Broad Institute Genome Sequencing Center for Infectious Disease"/>
            <person name="Cerqueira G."/>
            <person name="Feldgarden M."/>
            <person name="Courvalin P."/>
            <person name="Perichon B."/>
            <person name="Grillot-Courvalin C."/>
            <person name="Clermont D."/>
            <person name="Rocha E."/>
            <person name="Yoon E.-J."/>
            <person name="Nemec A."/>
            <person name="Walker B."/>
            <person name="Young S.K."/>
            <person name="Zeng Q."/>
            <person name="Gargeya S."/>
            <person name="Fitzgerald M."/>
            <person name="Haas B."/>
            <person name="Abouelleil A."/>
            <person name="Alvarado L."/>
            <person name="Arachchi H.M."/>
            <person name="Berlin A.M."/>
            <person name="Chapman S.B."/>
            <person name="Dewar J."/>
            <person name="Goldberg J."/>
            <person name="Griggs A."/>
            <person name="Gujja S."/>
            <person name="Hansen M."/>
            <person name="Howarth C."/>
            <person name="Imamovic A."/>
            <person name="Larimer J."/>
            <person name="McCowan C."/>
            <person name="Murphy C."/>
            <person name="Neiman D."/>
            <person name="Pearson M."/>
            <person name="Priest M."/>
            <person name="Roberts A."/>
            <person name="Saif S."/>
            <person name="Shea T."/>
            <person name="Sisk P."/>
            <person name="Sykes S."/>
            <person name="Wortman J."/>
            <person name="Nusbaum C."/>
            <person name="Birren B."/>
        </authorList>
    </citation>
    <scope>NUCLEOTIDE SEQUENCE [LARGE SCALE GENOMIC DNA]</scope>
    <source>
        <strain evidence="1 2">CIP 107469</strain>
    </source>
</reference>
<evidence type="ECO:0008006" key="3">
    <source>
        <dbReference type="Google" id="ProtNLM"/>
    </source>
</evidence>
<accession>R9B751</accession>
<sequence length="145" mass="15731">MADKALIDSQGIKISYKEASASTFEEVLEVTDSPLPTKKREVDDITTVKSTHKETAAAGVISSDDLAYELLMISGSAQQTELDGHLEAGTMLDWKVELPDALKTTYTYSGTITELSPIRAANKKNRFRLTIAVNGKVTKTEIPGP</sequence>
<organism evidence="1 2">
    <name type="scientific">Acinetobacter tandoii DSM 14970 = CIP 107469</name>
    <dbReference type="NCBI Taxonomy" id="1120927"/>
    <lineage>
        <taxon>Bacteria</taxon>
        <taxon>Pseudomonadati</taxon>
        <taxon>Pseudomonadota</taxon>
        <taxon>Gammaproteobacteria</taxon>
        <taxon>Moraxellales</taxon>
        <taxon>Moraxellaceae</taxon>
        <taxon>Acinetobacter</taxon>
    </lineage>
</organism>
<dbReference type="Gene3D" id="4.10.410.40">
    <property type="match status" value="1"/>
</dbReference>
<comment type="caution">
    <text evidence="1">The sequence shown here is derived from an EMBL/GenBank/DDBJ whole genome shotgun (WGS) entry which is preliminary data.</text>
</comment>
<proteinExistence type="predicted"/>
<gene>
    <name evidence="1" type="ORF">I593_01571</name>
</gene>
<dbReference type="AlphaFoldDB" id="R9B751"/>
<dbReference type="Proteomes" id="UP000016201">
    <property type="component" value="Unassembled WGS sequence"/>
</dbReference>
<protein>
    <recommendedName>
        <fullName evidence="3">Phage major tail protein, TP901-1 family</fullName>
    </recommendedName>
</protein>
<name>R9B751_9GAMM</name>
<keyword evidence="2" id="KW-1185">Reference proteome</keyword>
<dbReference type="PATRIC" id="fig|1120927.3.peg.1522"/>
<evidence type="ECO:0000313" key="1">
    <source>
        <dbReference type="EMBL" id="EOR08216.1"/>
    </source>
</evidence>
<evidence type="ECO:0000313" key="2">
    <source>
        <dbReference type="Proteomes" id="UP000016201"/>
    </source>
</evidence>